<protein>
    <submittedName>
        <fullName evidence="2">LPS-assembly lipoprotein</fullName>
    </submittedName>
</protein>
<accession>A0A1H9GVD0</accession>
<sequence length="173" mass="18352">MSWRNAKWAVPALCLMVALGGCQVRPLYAAGPDGKSGAAANMPAIQVDAPGNRVEQVFRNTLLFGIRGGAEAPETRYHMTYQLNLHEQDAAVAPVTGTASVVLIIGELSFLVEDKQTNKALIADHVTTQTSYNHSSQSFANARADKDAQERAAAALASLAQVRIAAYFATHGG</sequence>
<organism evidence="2 3">
    <name type="scientific">Faunimonas pinastri</name>
    <dbReference type="NCBI Taxonomy" id="1855383"/>
    <lineage>
        <taxon>Bacteria</taxon>
        <taxon>Pseudomonadati</taxon>
        <taxon>Pseudomonadota</taxon>
        <taxon>Alphaproteobacteria</taxon>
        <taxon>Hyphomicrobiales</taxon>
        <taxon>Afifellaceae</taxon>
        <taxon>Faunimonas</taxon>
    </lineage>
</organism>
<evidence type="ECO:0000256" key="1">
    <source>
        <dbReference type="SAM" id="SignalP"/>
    </source>
</evidence>
<evidence type="ECO:0000313" key="2">
    <source>
        <dbReference type="EMBL" id="SEQ54037.1"/>
    </source>
</evidence>
<feature type="signal peptide" evidence="1">
    <location>
        <begin position="1"/>
        <end position="29"/>
    </location>
</feature>
<reference evidence="2 3" key="1">
    <citation type="submission" date="2016-10" db="EMBL/GenBank/DDBJ databases">
        <authorList>
            <person name="de Groot N.N."/>
        </authorList>
    </citation>
    <scope>NUCLEOTIDE SEQUENCE [LARGE SCALE GENOMIC DNA]</scope>
    <source>
        <strain evidence="2 3">A52C2</strain>
    </source>
</reference>
<dbReference type="Proteomes" id="UP000199647">
    <property type="component" value="Unassembled WGS sequence"/>
</dbReference>
<dbReference type="AlphaFoldDB" id="A0A1H9GVD0"/>
<name>A0A1H9GVD0_9HYPH</name>
<keyword evidence="2" id="KW-0449">Lipoprotein</keyword>
<keyword evidence="3" id="KW-1185">Reference proteome</keyword>
<dbReference type="Gene3D" id="3.30.160.150">
    <property type="entry name" value="Lipoprotein like domain"/>
    <property type="match status" value="1"/>
</dbReference>
<dbReference type="EMBL" id="FOFG01000005">
    <property type="protein sequence ID" value="SEQ54037.1"/>
    <property type="molecule type" value="Genomic_DNA"/>
</dbReference>
<evidence type="ECO:0000313" key="3">
    <source>
        <dbReference type="Proteomes" id="UP000199647"/>
    </source>
</evidence>
<dbReference type="OrthoDB" id="7678210at2"/>
<dbReference type="STRING" id="1855383.SAMN05216548_105161"/>
<feature type="chain" id="PRO_5011463356" evidence="1">
    <location>
        <begin position="30"/>
        <end position="173"/>
    </location>
</feature>
<gene>
    <name evidence="2" type="ORF">SAMN05216548_105161</name>
</gene>
<keyword evidence="1" id="KW-0732">Signal</keyword>
<dbReference type="PROSITE" id="PS51257">
    <property type="entry name" value="PROKAR_LIPOPROTEIN"/>
    <property type="match status" value="1"/>
</dbReference>
<proteinExistence type="predicted"/>
<dbReference type="RefSeq" id="WP_143061920.1">
    <property type="nucleotide sequence ID" value="NZ_FOFG01000005.1"/>
</dbReference>